<dbReference type="GO" id="GO:0043565">
    <property type="term" value="F:sequence-specific DNA binding"/>
    <property type="evidence" value="ECO:0007669"/>
    <property type="project" value="TreeGrafter"/>
</dbReference>
<evidence type="ECO:0000313" key="9">
    <source>
        <dbReference type="Proteomes" id="UP000185680"/>
    </source>
</evidence>
<reference evidence="7 8" key="1">
    <citation type="submission" date="2016-02" db="EMBL/GenBank/DDBJ databases">
        <title>Draft genome sequence of Hydrogenophaga sp. LPB0072.</title>
        <authorList>
            <person name="Shin S.-K."/>
            <person name="Yi H."/>
        </authorList>
    </citation>
    <scope>NUCLEOTIDE SEQUENCE [LARGE SCALE GENOMIC DNA]</scope>
    <source>
        <strain evidence="7 8">LPB0072</strain>
    </source>
</reference>
<dbReference type="SUPFAM" id="SSF46785">
    <property type="entry name" value="Winged helix' DNA-binding domain"/>
    <property type="match status" value="1"/>
</dbReference>
<dbReference type="OrthoDB" id="5526340at2"/>
<dbReference type="PANTHER" id="PTHR30537:SF74">
    <property type="entry name" value="HTH-TYPE TRANSCRIPTIONAL REGULATOR TRPI"/>
    <property type="match status" value="1"/>
</dbReference>
<dbReference type="InterPro" id="IPR036388">
    <property type="entry name" value="WH-like_DNA-bd_sf"/>
</dbReference>
<comment type="similarity">
    <text evidence="1">Belongs to the LysR transcriptional regulatory family.</text>
</comment>
<evidence type="ECO:0000256" key="1">
    <source>
        <dbReference type="ARBA" id="ARBA00009437"/>
    </source>
</evidence>
<dbReference type="Gene3D" id="1.10.10.10">
    <property type="entry name" value="Winged helix-like DNA-binding domain superfamily/Winged helix DNA-binding domain"/>
    <property type="match status" value="1"/>
</dbReference>
<feature type="domain" description="HTH lysR-type" evidence="5">
    <location>
        <begin position="11"/>
        <end position="68"/>
    </location>
</feature>
<evidence type="ECO:0000256" key="3">
    <source>
        <dbReference type="ARBA" id="ARBA00023125"/>
    </source>
</evidence>
<dbReference type="PRINTS" id="PR00039">
    <property type="entry name" value="HTHLYSR"/>
</dbReference>
<dbReference type="SUPFAM" id="SSF53850">
    <property type="entry name" value="Periplasmic binding protein-like II"/>
    <property type="match status" value="1"/>
</dbReference>
<dbReference type="GO" id="GO:0006351">
    <property type="term" value="P:DNA-templated transcription"/>
    <property type="evidence" value="ECO:0007669"/>
    <property type="project" value="TreeGrafter"/>
</dbReference>
<dbReference type="EMBL" id="LVWD01000011">
    <property type="protein sequence ID" value="OAD42165.1"/>
    <property type="molecule type" value="Genomic_DNA"/>
</dbReference>
<evidence type="ECO:0000313" key="6">
    <source>
        <dbReference type="EMBL" id="AOW14113.1"/>
    </source>
</evidence>
<dbReference type="InterPro" id="IPR058163">
    <property type="entry name" value="LysR-type_TF_proteobact-type"/>
</dbReference>
<evidence type="ECO:0000313" key="7">
    <source>
        <dbReference type="EMBL" id="OAD42165.1"/>
    </source>
</evidence>
<keyword evidence="4" id="KW-0804">Transcription</keyword>
<keyword evidence="3" id="KW-0238">DNA-binding</keyword>
<dbReference type="Pfam" id="PF03466">
    <property type="entry name" value="LysR_substrate"/>
    <property type="match status" value="1"/>
</dbReference>
<evidence type="ECO:0000313" key="8">
    <source>
        <dbReference type="Proteomes" id="UP000185657"/>
    </source>
</evidence>
<dbReference type="Proteomes" id="UP000185657">
    <property type="component" value="Unassembled WGS sequence"/>
</dbReference>
<dbReference type="PANTHER" id="PTHR30537">
    <property type="entry name" value="HTH-TYPE TRANSCRIPTIONAL REGULATOR"/>
    <property type="match status" value="1"/>
</dbReference>
<dbReference type="KEGG" id="hyl:LPB072_15965"/>
<dbReference type="InterPro" id="IPR036390">
    <property type="entry name" value="WH_DNA-bd_sf"/>
</dbReference>
<dbReference type="Pfam" id="PF00126">
    <property type="entry name" value="HTH_1"/>
    <property type="match status" value="1"/>
</dbReference>
<keyword evidence="8" id="KW-1185">Reference proteome</keyword>
<organism evidence="6 9">
    <name type="scientific">Hydrogenophaga crassostreae</name>
    <dbReference type="NCBI Taxonomy" id="1763535"/>
    <lineage>
        <taxon>Bacteria</taxon>
        <taxon>Pseudomonadati</taxon>
        <taxon>Pseudomonadota</taxon>
        <taxon>Betaproteobacteria</taxon>
        <taxon>Burkholderiales</taxon>
        <taxon>Comamonadaceae</taxon>
        <taxon>Hydrogenophaga</taxon>
    </lineage>
</organism>
<evidence type="ECO:0000256" key="2">
    <source>
        <dbReference type="ARBA" id="ARBA00023015"/>
    </source>
</evidence>
<dbReference type="Proteomes" id="UP000185680">
    <property type="component" value="Chromosome"/>
</dbReference>
<evidence type="ECO:0000256" key="4">
    <source>
        <dbReference type="ARBA" id="ARBA00023163"/>
    </source>
</evidence>
<proteinExistence type="inferred from homology"/>
<protein>
    <submittedName>
        <fullName evidence="6">LysR family transcriptional regulator</fullName>
    </submittedName>
</protein>
<dbReference type="STRING" id="1763535.LPB072_15965"/>
<name>A0A167I557_9BURK</name>
<dbReference type="GO" id="GO:0003700">
    <property type="term" value="F:DNA-binding transcription factor activity"/>
    <property type="evidence" value="ECO:0007669"/>
    <property type="project" value="InterPro"/>
</dbReference>
<accession>A0A167I557</accession>
<sequence length="303" mass="32639">MAVSPPHPRSPPLNALRAFEAAARLGGFKAAATELSVTPGAVTAHIKTLERHLGADLFERHAQGVRLTSLGARVVAPLSEAFDQLAHAVGLMRAQAQPHSVHLATLPAIAQLWLLPRLPQLREKLPDISISVTALEQPTDLKRSPYDLNLFFSDRGEGSILCEDIIFPVCAPSLAHHLKRLSDLSEIACLTDAVWANDWADWLQHAQRADRQPTPAIQIRGPTFSLYALALDEALAGSAVLVAHACLVQPWLDSGQLVAPFGTPLKRPTPLRAWSAFTPPPGSPSLRVLQALQSLSESRTAAS</sequence>
<reference evidence="6 9" key="2">
    <citation type="submission" date="2016-10" db="EMBL/GenBank/DDBJ databases">
        <title>Hydorgenophaga sp. LPB0072 isolated from gastropod.</title>
        <authorList>
            <person name="Kim E."/>
            <person name="Yi H."/>
        </authorList>
    </citation>
    <scope>NUCLEOTIDE SEQUENCE [LARGE SCALE GENOMIC DNA]</scope>
    <source>
        <strain evidence="6 9">LPB0072</strain>
    </source>
</reference>
<dbReference type="EMBL" id="CP017476">
    <property type="protein sequence ID" value="AOW14113.1"/>
    <property type="molecule type" value="Genomic_DNA"/>
</dbReference>
<dbReference type="PROSITE" id="PS50931">
    <property type="entry name" value="HTH_LYSR"/>
    <property type="match status" value="1"/>
</dbReference>
<keyword evidence="2" id="KW-0805">Transcription regulation</keyword>
<dbReference type="RefSeq" id="WP_066089317.1">
    <property type="nucleotide sequence ID" value="NZ_CP017476.1"/>
</dbReference>
<dbReference type="AlphaFoldDB" id="A0A167I557"/>
<dbReference type="InterPro" id="IPR005119">
    <property type="entry name" value="LysR_subst-bd"/>
</dbReference>
<evidence type="ECO:0000259" key="5">
    <source>
        <dbReference type="PROSITE" id="PS50931"/>
    </source>
</evidence>
<gene>
    <name evidence="6" type="ORF">LPB072_15965</name>
    <name evidence="7" type="ORF">LPB72_09365</name>
</gene>
<dbReference type="Gene3D" id="3.40.190.10">
    <property type="entry name" value="Periplasmic binding protein-like II"/>
    <property type="match status" value="2"/>
</dbReference>
<dbReference type="InterPro" id="IPR000847">
    <property type="entry name" value="LysR_HTH_N"/>
</dbReference>